<dbReference type="PANTHER" id="PTHR43214:SF24">
    <property type="entry name" value="TRANSCRIPTIONAL REGULATORY PROTEIN NARL-RELATED"/>
    <property type="match status" value="1"/>
</dbReference>
<feature type="domain" description="Response regulatory" evidence="7">
    <location>
        <begin position="56"/>
        <end position="172"/>
    </location>
</feature>
<evidence type="ECO:0000256" key="2">
    <source>
        <dbReference type="ARBA" id="ARBA00023015"/>
    </source>
</evidence>
<dbReference type="GO" id="GO:0006355">
    <property type="term" value="P:regulation of DNA-templated transcription"/>
    <property type="evidence" value="ECO:0007669"/>
    <property type="project" value="InterPro"/>
</dbReference>
<dbReference type="PRINTS" id="PR00038">
    <property type="entry name" value="HTHLUXR"/>
</dbReference>
<dbReference type="PROSITE" id="PS50043">
    <property type="entry name" value="HTH_LUXR_2"/>
    <property type="match status" value="1"/>
</dbReference>
<comment type="caution">
    <text evidence="8">The sequence shown here is derived from an EMBL/GenBank/DDBJ whole genome shotgun (WGS) entry which is preliminary data.</text>
</comment>
<keyword evidence="9" id="KW-1185">Reference proteome</keyword>
<evidence type="ECO:0000256" key="1">
    <source>
        <dbReference type="ARBA" id="ARBA00022553"/>
    </source>
</evidence>
<evidence type="ECO:0000259" key="6">
    <source>
        <dbReference type="PROSITE" id="PS50043"/>
    </source>
</evidence>
<dbReference type="EMBL" id="VUJV01000008">
    <property type="protein sequence ID" value="KAA1415833.1"/>
    <property type="molecule type" value="Genomic_DNA"/>
</dbReference>
<dbReference type="SMART" id="SM00448">
    <property type="entry name" value="REC"/>
    <property type="match status" value="2"/>
</dbReference>
<keyword evidence="4" id="KW-0804">Transcription</keyword>
<dbReference type="InterPro" id="IPR058245">
    <property type="entry name" value="NreC/VraR/RcsB-like_REC"/>
</dbReference>
<dbReference type="PROSITE" id="PS50110">
    <property type="entry name" value="RESPONSE_REGULATORY"/>
    <property type="match status" value="2"/>
</dbReference>
<dbReference type="InterPro" id="IPR001789">
    <property type="entry name" value="Sig_transdc_resp-reg_receiver"/>
</dbReference>
<gene>
    <name evidence="8" type="ORF">F0U44_19525</name>
</gene>
<accession>A0A5B1L5A2</accession>
<dbReference type="SMART" id="SM00421">
    <property type="entry name" value="HTH_LUXR"/>
    <property type="match status" value="1"/>
</dbReference>
<evidence type="ECO:0000259" key="7">
    <source>
        <dbReference type="PROSITE" id="PS50110"/>
    </source>
</evidence>
<dbReference type="SUPFAM" id="SSF52172">
    <property type="entry name" value="CheY-like"/>
    <property type="match status" value="2"/>
</dbReference>
<dbReference type="InterPro" id="IPR000792">
    <property type="entry name" value="Tscrpt_reg_LuxR_C"/>
</dbReference>
<dbReference type="GO" id="GO:0003677">
    <property type="term" value="F:DNA binding"/>
    <property type="evidence" value="ECO:0007669"/>
    <property type="project" value="UniProtKB-KW"/>
</dbReference>
<dbReference type="AlphaFoldDB" id="A0A5B1L5A2"/>
<evidence type="ECO:0000256" key="3">
    <source>
        <dbReference type="ARBA" id="ARBA00023125"/>
    </source>
</evidence>
<dbReference type="Proteomes" id="UP000325003">
    <property type="component" value="Unassembled WGS sequence"/>
</dbReference>
<keyword evidence="3" id="KW-0238">DNA-binding</keyword>
<dbReference type="Gene3D" id="3.40.50.2300">
    <property type="match status" value="2"/>
</dbReference>
<evidence type="ECO:0000256" key="5">
    <source>
        <dbReference type="PROSITE-ProRule" id="PRU00169"/>
    </source>
</evidence>
<reference evidence="8 9" key="1">
    <citation type="submission" date="2019-09" db="EMBL/GenBank/DDBJ databases">
        <title>Nocardioides panacisoli sp. nov., isolated from the soil of a ginseng field.</title>
        <authorList>
            <person name="Cho C."/>
        </authorList>
    </citation>
    <scope>NUCLEOTIDE SEQUENCE [LARGE SCALE GENOMIC DNA]</scope>
    <source>
        <strain evidence="8 9">BN130099</strain>
    </source>
</reference>
<dbReference type="PANTHER" id="PTHR43214">
    <property type="entry name" value="TWO-COMPONENT RESPONSE REGULATOR"/>
    <property type="match status" value="1"/>
</dbReference>
<reference evidence="8 9" key="2">
    <citation type="submission" date="2019-09" db="EMBL/GenBank/DDBJ databases">
        <authorList>
            <person name="Jin C."/>
        </authorList>
    </citation>
    <scope>NUCLEOTIDE SEQUENCE [LARGE SCALE GENOMIC DNA]</scope>
    <source>
        <strain evidence="8 9">BN130099</strain>
    </source>
</reference>
<feature type="domain" description="HTH luxR-type" evidence="6">
    <location>
        <begin position="315"/>
        <end position="380"/>
    </location>
</feature>
<organism evidence="8 9">
    <name type="scientific">Nocardioides humilatus</name>
    <dbReference type="NCBI Taxonomy" id="2607660"/>
    <lineage>
        <taxon>Bacteria</taxon>
        <taxon>Bacillati</taxon>
        <taxon>Actinomycetota</taxon>
        <taxon>Actinomycetes</taxon>
        <taxon>Propionibacteriales</taxon>
        <taxon>Nocardioidaceae</taxon>
        <taxon>Nocardioides</taxon>
    </lineage>
</organism>
<feature type="domain" description="Response regulatory" evidence="7">
    <location>
        <begin position="175"/>
        <end position="295"/>
    </location>
</feature>
<dbReference type="InterPro" id="IPR011006">
    <property type="entry name" value="CheY-like_superfamily"/>
</dbReference>
<sequence length="388" mass="41142">MRSTSASIRTVTRRDAPASGAALVDIGAILTPDAVEEACFHGSRLGVSPLTVTTVTVLIVDDHAQFREYLRSVLETDGFEVVADVGDGAQALAAAAATHPDLVLLDVHLGDGPDGFEVARQLAELPSPPSVIVTSSRGRNAYSDRIDSAPVVGFVPKDELSPATIRGMVARPPVSVAIAEDSLLFREGIVRVLGDLGFVVAGQVADGAELLTLLDETPVDVVIVDIRMPPTFTTEGLATAAKIAERFPTVGVMVLSQYLEPDYVLQLLDDHARGRGYLLKDRVGDLPSFADALRRVATGGQAVDPGVVAQLMDGATDPLRSLTDRENDVLRLMAQGLSNDGIAAELVVSHRTVEAHVGRIFDKLGIDRGTALNPRVGAVLQFLDQHDR</sequence>
<name>A0A5B1L5A2_9ACTN</name>
<feature type="modified residue" description="4-aspartylphosphate" evidence="5">
    <location>
        <position position="106"/>
    </location>
</feature>
<protein>
    <submittedName>
        <fullName evidence="8">Response regulator</fullName>
    </submittedName>
</protein>
<dbReference type="InterPro" id="IPR039420">
    <property type="entry name" value="WalR-like"/>
</dbReference>
<dbReference type="GO" id="GO:0000160">
    <property type="term" value="P:phosphorelay signal transduction system"/>
    <property type="evidence" value="ECO:0007669"/>
    <property type="project" value="InterPro"/>
</dbReference>
<evidence type="ECO:0000313" key="8">
    <source>
        <dbReference type="EMBL" id="KAA1415833.1"/>
    </source>
</evidence>
<feature type="modified residue" description="4-aspartylphosphate" evidence="5">
    <location>
        <position position="225"/>
    </location>
</feature>
<evidence type="ECO:0000313" key="9">
    <source>
        <dbReference type="Proteomes" id="UP000325003"/>
    </source>
</evidence>
<dbReference type="Pfam" id="PF00072">
    <property type="entry name" value="Response_reg"/>
    <property type="match status" value="2"/>
</dbReference>
<dbReference type="Pfam" id="PF00196">
    <property type="entry name" value="GerE"/>
    <property type="match status" value="1"/>
</dbReference>
<dbReference type="PROSITE" id="PS00622">
    <property type="entry name" value="HTH_LUXR_1"/>
    <property type="match status" value="1"/>
</dbReference>
<dbReference type="CDD" id="cd06170">
    <property type="entry name" value="LuxR_C_like"/>
    <property type="match status" value="1"/>
</dbReference>
<evidence type="ECO:0000256" key="4">
    <source>
        <dbReference type="ARBA" id="ARBA00023163"/>
    </source>
</evidence>
<proteinExistence type="predicted"/>
<dbReference type="CDD" id="cd17535">
    <property type="entry name" value="REC_NarL-like"/>
    <property type="match status" value="1"/>
</dbReference>
<keyword evidence="2" id="KW-0805">Transcription regulation</keyword>
<keyword evidence="1 5" id="KW-0597">Phosphoprotein</keyword>